<evidence type="ECO:0000313" key="2">
    <source>
        <dbReference type="EMBL" id="CAF4203119.1"/>
    </source>
</evidence>
<protein>
    <submittedName>
        <fullName evidence="1">Uncharacterized protein</fullName>
    </submittedName>
</protein>
<dbReference type="EMBL" id="CAJOBE010016713">
    <property type="protein sequence ID" value="CAF4203119.1"/>
    <property type="molecule type" value="Genomic_DNA"/>
</dbReference>
<reference evidence="1" key="1">
    <citation type="submission" date="2021-02" db="EMBL/GenBank/DDBJ databases">
        <authorList>
            <person name="Nowell W R."/>
        </authorList>
    </citation>
    <scope>NUCLEOTIDE SEQUENCE</scope>
</reference>
<proteinExistence type="predicted"/>
<evidence type="ECO:0000313" key="1">
    <source>
        <dbReference type="EMBL" id="CAF0833210.1"/>
    </source>
</evidence>
<evidence type="ECO:0000313" key="3">
    <source>
        <dbReference type="Proteomes" id="UP000663889"/>
    </source>
</evidence>
<organism evidence="1 3">
    <name type="scientific">Rotaria sordida</name>
    <dbReference type="NCBI Taxonomy" id="392033"/>
    <lineage>
        <taxon>Eukaryota</taxon>
        <taxon>Metazoa</taxon>
        <taxon>Spiralia</taxon>
        <taxon>Gnathifera</taxon>
        <taxon>Rotifera</taxon>
        <taxon>Eurotatoria</taxon>
        <taxon>Bdelloidea</taxon>
        <taxon>Philodinida</taxon>
        <taxon>Philodinidae</taxon>
        <taxon>Rotaria</taxon>
    </lineage>
</organism>
<gene>
    <name evidence="2" type="ORF">FNK824_LOCUS36365</name>
    <name evidence="1" type="ORF">SEV965_LOCUS2227</name>
</gene>
<comment type="caution">
    <text evidence="1">The sequence shown here is derived from an EMBL/GenBank/DDBJ whole genome shotgun (WGS) entry which is preliminary data.</text>
</comment>
<sequence length="183" mass="21593">MAEAAASLTDVTQPKLLAISFISSHKEKSLLIYWICTLNECSAKVHTDLYRQLFKTIGNHNHRPKKEKLKVHEFREKVKQRAINETTPIPRMFYLLFQSRFNRRVQVNHTNLWSFIKFQQDEEVHFHHMSVQFTTGLEARPKQAKTIVIQRRIANLDERYYDGVINAMEYLDGLSFTVAKQKK</sequence>
<dbReference type="Gene3D" id="2.20.25.240">
    <property type="match status" value="1"/>
</dbReference>
<accession>A0A813V8T2</accession>
<dbReference type="Proteomes" id="UP000663874">
    <property type="component" value="Unassembled WGS sequence"/>
</dbReference>
<dbReference type="Proteomes" id="UP000663889">
    <property type="component" value="Unassembled WGS sequence"/>
</dbReference>
<dbReference type="AlphaFoldDB" id="A0A813V8T2"/>
<dbReference type="EMBL" id="CAJNOU010000048">
    <property type="protein sequence ID" value="CAF0833210.1"/>
    <property type="molecule type" value="Genomic_DNA"/>
</dbReference>
<name>A0A813V8T2_9BILA</name>